<proteinExistence type="predicted"/>
<accession>A0AAV7TG30</accession>
<dbReference type="EMBL" id="JANPWB010000006">
    <property type="protein sequence ID" value="KAJ1175336.1"/>
    <property type="molecule type" value="Genomic_DNA"/>
</dbReference>
<organism evidence="1 2">
    <name type="scientific">Pleurodeles waltl</name>
    <name type="common">Iberian ribbed newt</name>
    <dbReference type="NCBI Taxonomy" id="8319"/>
    <lineage>
        <taxon>Eukaryota</taxon>
        <taxon>Metazoa</taxon>
        <taxon>Chordata</taxon>
        <taxon>Craniata</taxon>
        <taxon>Vertebrata</taxon>
        <taxon>Euteleostomi</taxon>
        <taxon>Amphibia</taxon>
        <taxon>Batrachia</taxon>
        <taxon>Caudata</taxon>
        <taxon>Salamandroidea</taxon>
        <taxon>Salamandridae</taxon>
        <taxon>Pleurodelinae</taxon>
        <taxon>Pleurodeles</taxon>
    </lineage>
</organism>
<keyword evidence="2" id="KW-1185">Reference proteome</keyword>
<name>A0AAV7TG30_PLEWA</name>
<evidence type="ECO:0000313" key="2">
    <source>
        <dbReference type="Proteomes" id="UP001066276"/>
    </source>
</evidence>
<dbReference type="Proteomes" id="UP001066276">
    <property type="component" value="Chromosome 3_2"/>
</dbReference>
<comment type="caution">
    <text evidence="1">The sequence shown here is derived from an EMBL/GenBank/DDBJ whole genome shotgun (WGS) entry which is preliminary data.</text>
</comment>
<dbReference type="AlphaFoldDB" id="A0AAV7TG30"/>
<gene>
    <name evidence="1" type="ORF">NDU88_000624</name>
</gene>
<evidence type="ECO:0000313" key="1">
    <source>
        <dbReference type="EMBL" id="KAJ1175336.1"/>
    </source>
</evidence>
<protein>
    <submittedName>
        <fullName evidence="1">Uncharacterized protein</fullName>
    </submittedName>
</protein>
<reference evidence="1" key="1">
    <citation type="journal article" date="2022" name="bioRxiv">
        <title>Sequencing and chromosome-scale assembly of the giantPleurodeles waltlgenome.</title>
        <authorList>
            <person name="Brown T."/>
            <person name="Elewa A."/>
            <person name="Iarovenko S."/>
            <person name="Subramanian E."/>
            <person name="Araus A.J."/>
            <person name="Petzold A."/>
            <person name="Susuki M."/>
            <person name="Suzuki K.-i.T."/>
            <person name="Hayashi T."/>
            <person name="Toyoda A."/>
            <person name="Oliveira C."/>
            <person name="Osipova E."/>
            <person name="Leigh N.D."/>
            <person name="Simon A."/>
            <person name="Yun M.H."/>
        </authorList>
    </citation>
    <scope>NUCLEOTIDE SEQUENCE</scope>
    <source>
        <strain evidence="1">20211129_DDA</strain>
        <tissue evidence="1">Liver</tissue>
    </source>
</reference>
<sequence length="134" mass="14348">MPLLSPAASGPQAGPPSPGAHCYRGYIPLQQLRSSRPTEAACLISMDLQGEAQAVSQRQRHHRTKICSATALLSLRLPQGNRGHGKRLGKAGDRLDSGFTSAGCGAQELCCHTGRHLGHAPIKREVFKKCVKMI</sequence>